<dbReference type="EMBL" id="JAESVG020000005">
    <property type="protein sequence ID" value="KAG8627228.1"/>
    <property type="molecule type" value="Genomic_DNA"/>
</dbReference>
<dbReference type="AlphaFoldDB" id="A0A8K0L2Y0"/>
<evidence type="ECO:0008006" key="3">
    <source>
        <dbReference type="Google" id="ProtNLM"/>
    </source>
</evidence>
<dbReference type="PANTHER" id="PTHR36578">
    <property type="entry name" value="CHROMOSOME 15, WHOLE GENOME SHOTGUN SEQUENCE"/>
    <property type="match status" value="1"/>
</dbReference>
<sequence>MVRYGQMHFLSLSAPRFVDYIRDAVLHNPPSALYGEEPTSDVRCHQHLPIISGSTRAPRGYTWEYAGFYASLNQDGYIGMLNLATYNVTECSAQCDSITGCKGFSIYYERSPTQNPASECPNPSMQTTIRCTFYNAAVDYQKATNIGEWRNQFAVVITGANGYSKL</sequence>
<proteinExistence type="predicted"/>
<comment type="caution">
    <text evidence="1">The sequence shown here is derived from an EMBL/GenBank/DDBJ whole genome shotgun (WGS) entry which is preliminary data.</text>
</comment>
<keyword evidence="2" id="KW-1185">Reference proteome</keyword>
<protein>
    <recommendedName>
        <fullName evidence="3">Apple domain-containing protein</fullName>
    </recommendedName>
</protein>
<evidence type="ECO:0000313" key="2">
    <source>
        <dbReference type="Proteomes" id="UP000809789"/>
    </source>
</evidence>
<gene>
    <name evidence="1" type="ORF">KVT40_004711</name>
</gene>
<dbReference type="OrthoDB" id="271448at2759"/>
<dbReference type="PANTHER" id="PTHR36578:SF1">
    <property type="entry name" value="APPLE DOMAIN-CONTAINING PROTEIN"/>
    <property type="match status" value="1"/>
</dbReference>
<evidence type="ECO:0000313" key="1">
    <source>
        <dbReference type="EMBL" id="KAG8627228.1"/>
    </source>
</evidence>
<reference evidence="1" key="1">
    <citation type="submission" date="2021-07" db="EMBL/GenBank/DDBJ databases">
        <title>Elsinoe batatas strain:CRI-CJ2 Genome sequencing and assembly.</title>
        <authorList>
            <person name="Huang L."/>
        </authorList>
    </citation>
    <scope>NUCLEOTIDE SEQUENCE</scope>
    <source>
        <strain evidence="1">CRI-CJ2</strain>
    </source>
</reference>
<organism evidence="1 2">
    <name type="scientific">Elsinoe batatas</name>
    <dbReference type="NCBI Taxonomy" id="2601811"/>
    <lineage>
        <taxon>Eukaryota</taxon>
        <taxon>Fungi</taxon>
        <taxon>Dikarya</taxon>
        <taxon>Ascomycota</taxon>
        <taxon>Pezizomycotina</taxon>
        <taxon>Dothideomycetes</taxon>
        <taxon>Dothideomycetidae</taxon>
        <taxon>Myriangiales</taxon>
        <taxon>Elsinoaceae</taxon>
        <taxon>Elsinoe</taxon>
    </lineage>
</organism>
<dbReference type="Proteomes" id="UP000809789">
    <property type="component" value="Unassembled WGS sequence"/>
</dbReference>
<name>A0A8K0L2Y0_9PEZI</name>
<accession>A0A8K0L2Y0</accession>